<dbReference type="GO" id="GO:0005829">
    <property type="term" value="C:cytosol"/>
    <property type="evidence" value="ECO:0007669"/>
    <property type="project" value="TreeGrafter"/>
</dbReference>
<dbReference type="SUPFAM" id="SSF51338">
    <property type="entry name" value="Composite domain of metallo-dependent hydrolases"/>
    <property type="match status" value="2"/>
</dbReference>
<dbReference type="Pfam" id="PF07969">
    <property type="entry name" value="Amidohydro_3"/>
    <property type="match status" value="1"/>
</dbReference>
<dbReference type="EMBL" id="JANFYT010000002">
    <property type="protein sequence ID" value="MCQ4813122.1"/>
    <property type="molecule type" value="Genomic_DNA"/>
</dbReference>
<evidence type="ECO:0000313" key="2">
    <source>
        <dbReference type="EMBL" id="MCQ4813122.1"/>
    </source>
</evidence>
<dbReference type="SUPFAM" id="SSF51556">
    <property type="entry name" value="Metallo-dependent hydrolases"/>
    <property type="match status" value="1"/>
</dbReference>
<dbReference type="InterPro" id="IPR050378">
    <property type="entry name" value="Metallo-dep_Hydrolases_sf"/>
</dbReference>
<dbReference type="RefSeq" id="WP_256181247.1">
    <property type="nucleotide sequence ID" value="NZ_JANFYT010000002.1"/>
</dbReference>
<comment type="caution">
    <text evidence="2">The sequence shown here is derived from an EMBL/GenBank/DDBJ whole genome shotgun (WGS) entry which is preliminary data.</text>
</comment>
<evidence type="ECO:0000259" key="1">
    <source>
        <dbReference type="Pfam" id="PF07969"/>
    </source>
</evidence>
<dbReference type="AlphaFoldDB" id="A0AAW5JZG4"/>
<accession>A0AAW5JZG4</accession>
<proteinExistence type="predicted"/>
<evidence type="ECO:0000313" key="3">
    <source>
        <dbReference type="Proteomes" id="UP001205919"/>
    </source>
</evidence>
<dbReference type="Proteomes" id="UP001205919">
    <property type="component" value="Unassembled WGS sequence"/>
</dbReference>
<dbReference type="PANTHER" id="PTHR11647">
    <property type="entry name" value="HYDRANTOINASE/DIHYDROPYRIMIDINASE FAMILY MEMBER"/>
    <property type="match status" value="1"/>
</dbReference>
<gene>
    <name evidence="2" type="ORF">NE630_01635</name>
</gene>
<reference evidence="2 3" key="1">
    <citation type="submission" date="2022-06" db="EMBL/GenBank/DDBJ databases">
        <title>Isolation of gut microbiota from human fecal samples.</title>
        <authorList>
            <person name="Pamer E.G."/>
            <person name="Barat B."/>
            <person name="Waligurski E."/>
            <person name="Medina S."/>
            <person name="Paddock L."/>
            <person name="Mostad J."/>
        </authorList>
    </citation>
    <scope>NUCLEOTIDE SEQUENCE [LARGE SCALE GENOMIC DNA]</scope>
    <source>
        <strain evidence="2 3">DFI.9.90</strain>
    </source>
</reference>
<organism evidence="2 3">
    <name type="scientific">Cloacibacillus evryensis</name>
    <dbReference type="NCBI Taxonomy" id="508460"/>
    <lineage>
        <taxon>Bacteria</taxon>
        <taxon>Thermotogati</taxon>
        <taxon>Synergistota</taxon>
        <taxon>Synergistia</taxon>
        <taxon>Synergistales</taxon>
        <taxon>Synergistaceae</taxon>
        <taxon>Cloacibacillus</taxon>
    </lineage>
</organism>
<keyword evidence="3" id="KW-1185">Reference proteome</keyword>
<name>A0AAW5JZG4_9BACT</name>
<dbReference type="InterPro" id="IPR032466">
    <property type="entry name" value="Metal_Hydrolase"/>
</dbReference>
<dbReference type="GO" id="GO:0016811">
    <property type="term" value="F:hydrolase activity, acting on carbon-nitrogen (but not peptide) bonds, in linear amides"/>
    <property type="evidence" value="ECO:0007669"/>
    <property type="project" value="InterPro"/>
</dbReference>
<dbReference type="InterPro" id="IPR023100">
    <property type="entry name" value="D-aminoacylase_insert_dom_sf"/>
</dbReference>
<sequence>MFDILIKNAYIYDGSGNSPYLSNIMIRDGVIAKIGNADDEAFYEIDASGHVVSPGFIDPHTHYDNTVLYDKQMVAPLCQGVTTVITGLCGLGTVPLQQEYRSEVNRLNSGMVGYRDNFNYTAANIEDYLYQADGAAVNVAAAIGHIPLRISAGGFNCVGYAGLSEKMKGLLRENLRMGAVGFSIGLDYFPTHSSVISSDELTDLNKVVAEENAVFLAHVRPSSVDGSMMEGNEEVCSIAESLGVRTHVLHTRTLYPVTCGKPEVIAEVFEKSISNGADISVESYPYFGGQTYGIYYLPAWAQEGTSEEIIRRLKDLEVRSAITDNCETLVYYKPARFAYVKYHPEYEGHSLDYVAKIRGQKIGDMLAEVLIESDLGVSITSADGIAGANINSQLLDDFMFLLQKPYYTVGSDSMDCGSHTHPRAFGSYAKVLRLTREYGYSLEKLIYKLTKFNADRFGLVKRGVLSEGNFADITIFKYTDVYDKATYAMPMAPPEGIKCVIVNGQIALYDGCPTGTLPGRSLKRNKI</sequence>
<dbReference type="PANTHER" id="PTHR11647:SF1">
    <property type="entry name" value="COLLAPSIN RESPONSE MEDIATOR PROTEIN"/>
    <property type="match status" value="1"/>
</dbReference>
<protein>
    <submittedName>
        <fullName evidence="2">Amidohydrolase family protein</fullName>
    </submittedName>
</protein>
<dbReference type="InterPro" id="IPR011059">
    <property type="entry name" value="Metal-dep_hydrolase_composite"/>
</dbReference>
<dbReference type="InterPro" id="IPR013108">
    <property type="entry name" value="Amidohydro_3"/>
</dbReference>
<dbReference type="Gene3D" id="3.20.20.140">
    <property type="entry name" value="Metal-dependent hydrolases"/>
    <property type="match status" value="1"/>
</dbReference>
<dbReference type="Gene3D" id="3.30.1490.130">
    <property type="entry name" value="D-aminoacylase. Domain 3"/>
    <property type="match status" value="1"/>
</dbReference>
<dbReference type="GO" id="GO:0016812">
    <property type="term" value="F:hydrolase activity, acting on carbon-nitrogen (but not peptide) bonds, in cyclic amides"/>
    <property type="evidence" value="ECO:0007669"/>
    <property type="project" value="TreeGrafter"/>
</dbReference>
<feature type="domain" description="Amidohydrolase 3" evidence="1">
    <location>
        <begin position="44"/>
        <end position="506"/>
    </location>
</feature>
<dbReference type="Gene3D" id="2.30.40.10">
    <property type="entry name" value="Urease, subunit C, domain 1"/>
    <property type="match status" value="1"/>
</dbReference>